<organism evidence="1 2">
    <name type="scientific">Sunxiuqinia dokdonensis</name>
    <dbReference type="NCBI Taxonomy" id="1409788"/>
    <lineage>
        <taxon>Bacteria</taxon>
        <taxon>Pseudomonadati</taxon>
        <taxon>Bacteroidota</taxon>
        <taxon>Bacteroidia</taxon>
        <taxon>Marinilabiliales</taxon>
        <taxon>Prolixibacteraceae</taxon>
        <taxon>Sunxiuqinia</taxon>
    </lineage>
</organism>
<proteinExistence type="predicted"/>
<name>A0A0L8V675_9BACT</name>
<comment type="caution">
    <text evidence="1">The sequence shown here is derived from an EMBL/GenBank/DDBJ whole genome shotgun (WGS) entry which is preliminary data.</text>
</comment>
<dbReference type="Proteomes" id="UP000036958">
    <property type="component" value="Unassembled WGS sequence"/>
</dbReference>
<dbReference type="STRING" id="1409788.NC99_33540"/>
<reference evidence="2" key="1">
    <citation type="submission" date="2015-07" db="EMBL/GenBank/DDBJ databases">
        <title>Genome sequencing of Sunxiuqinia dokdonensis strain SK.</title>
        <authorList>
            <person name="Ahn S."/>
            <person name="Kim B.-C."/>
        </authorList>
    </citation>
    <scope>NUCLEOTIDE SEQUENCE [LARGE SCALE GENOMIC DNA]</scope>
    <source>
        <strain evidence="2">SK</strain>
    </source>
</reference>
<evidence type="ECO:0000313" key="1">
    <source>
        <dbReference type="EMBL" id="KOH43858.1"/>
    </source>
</evidence>
<dbReference type="AlphaFoldDB" id="A0A0L8V675"/>
<accession>A0A0L8V675</accession>
<protein>
    <submittedName>
        <fullName evidence="1">Uncharacterized protein</fullName>
    </submittedName>
</protein>
<keyword evidence="2" id="KW-1185">Reference proteome</keyword>
<sequence length="38" mass="4489">MGRVGSFVTSTFKMVMGYSFDVGFRIFEIDLDTWMCWK</sequence>
<dbReference type="EMBL" id="LGIA01000176">
    <property type="protein sequence ID" value="KOH43858.1"/>
    <property type="molecule type" value="Genomic_DNA"/>
</dbReference>
<evidence type="ECO:0000313" key="2">
    <source>
        <dbReference type="Proteomes" id="UP000036958"/>
    </source>
</evidence>
<gene>
    <name evidence="1" type="ORF">NC99_33540</name>
</gene>